<sequence>MVLFSIPENITKLWDAWNVRALVILSLLTQVFLTLFAPLRKRLGGNKGKCVRMLIWLLYLLADWVAGLTVGYILSNQLKSPAKSDDIQTFWAPFLLLHLGGPDTITSFALEDNEFWVRHLLGLILQVGSTLYVFLVSLSGNKLWLPTILVLIASIIKYAERNRAFYLASFDHFGKTWVPGEAELLIPKQFRELGTADSLPDGSDYLTDPPAVEDDDIRRYFADSDRKSILQSAAYLFGTIRNPLLGSFLSIPQRAKSLANFGSKNKVCFAKEALQKMEIQLSLLYEALHTKLPVIVSKTGNVSRILNLGCILGALLSFSLLKKHYKLDEFDAWLTYVLLIGALTLDFISIVLLVFSDWFVIANLHILGYFPNLASRLEARFVKKRRWSKEVPQLNFITFSVKDQPIWLKILATFLPVSLLEVIKVLRCLSSQNFGEDLQYWRPIVEDVVSILQERYGQLIQDSFGMGDRPSFSHVLLSFHIGTELSIQEKDTQDSSSGSTDDDSKTCKLIADYMLYLMMMEPSTMATTSNNWEKVFKDTYEHTLSILGRSSVSNEKLGARGILSADIDNHGREVPFASTLSAAKSLAEELKNGRYSWKQLRKEWVFMMCYAARRCRPNVHSQQPSKGGELLTFIWLCMANYTMTMHGLHAR</sequence>
<keyword evidence="1" id="KW-0472">Membrane</keyword>
<evidence type="ECO:0000313" key="3">
    <source>
        <dbReference type="EMBL" id="GKV47210.1"/>
    </source>
</evidence>
<dbReference type="InterPro" id="IPR007658">
    <property type="entry name" value="DUF594"/>
</dbReference>
<dbReference type="Pfam" id="PF13968">
    <property type="entry name" value="DUF4220"/>
    <property type="match status" value="1"/>
</dbReference>
<dbReference type="AlphaFoldDB" id="A0AAV5MBQ3"/>
<accession>A0AAV5MBQ3</accession>
<feature type="transmembrane region" description="Helical" evidence="1">
    <location>
        <begin position="51"/>
        <end position="74"/>
    </location>
</feature>
<feature type="domain" description="DUF4220" evidence="2">
    <location>
        <begin position="56"/>
        <end position="398"/>
    </location>
</feature>
<evidence type="ECO:0000313" key="4">
    <source>
        <dbReference type="Proteomes" id="UP001054252"/>
    </source>
</evidence>
<dbReference type="PANTHER" id="PTHR31325">
    <property type="entry name" value="OS01G0798800 PROTEIN-RELATED"/>
    <property type="match status" value="1"/>
</dbReference>
<comment type="caution">
    <text evidence="3">The sequence shown here is derived from an EMBL/GenBank/DDBJ whole genome shotgun (WGS) entry which is preliminary data.</text>
</comment>
<feature type="transmembrane region" description="Helical" evidence="1">
    <location>
        <begin position="333"/>
        <end position="355"/>
    </location>
</feature>
<dbReference type="Proteomes" id="UP001054252">
    <property type="component" value="Unassembled WGS sequence"/>
</dbReference>
<keyword evidence="1" id="KW-0812">Transmembrane</keyword>
<reference evidence="3 4" key="1">
    <citation type="journal article" date="2021" name="Commun. Biol.">
        <title>The genome of Shorea leprosula (Dipterocarpaceae) highlights the ecological relevance of drought in aseasonal tropical rainforests.</title>
        <authorList>
            <person name="Ng K.K.S."/>
            <person name="Kobayashi M.J."/>
            <person name="Fawcett J.A."/>
            <person name="Hatakeyama M."/>
            <person name="Paape T."/>
            <person name="Ng C.H."/>
            <person name="Ang C.C."/>
            <person name="Tnah L.H."/>
            <person name="Lee C.T."/>
            <person name="Nishiyama T."/>
            <person name="Sese J."/>
            <person name="O'Brien M.J."/>
            <person name="Copetti D."/>
            <person name="Mohd Noor M.I."/>
            <person name="Ong R.C."/>
            <person name="Putra M."/>
            <person name="Sireger I.Z."/>
            <person name="Indrioko S."/>
            <person name="Kosugi Y."/>
            <person name="Izuno A."/>
            <person name="Isagi Y."/>
            <person name="Lee S.L."/>
            <person name="Shimizu K.K."/>
        </authorList>
    </citation>
    <scope>NUCLEOTIDE SEQUENCE [LARGE SCALE GENOMIC DNA]</scope>
    <source>
        <strain evidence="3">214</strain>
    </source>
</reference>
<keyword evidence="4" id="KW-1185">Reference proteome</keyword>
<feature type="transmembrane region" description="Helical" evidence="1">
    <location>
        <begin position="20"/>
        <end position="39"/>
    </location>
</feature>
<protein>
    <recommendedName>
        <fullName evidence="2">DUF4220 domain-containing protein</fullName>
    </recommendedName>
</protein>
<dbReference type="EMBL" id="BPVZ01000223">
    <property type="protein sequence ID" value="GKV47210.1"/>
    <property type="molecule type" value="Genomic_DNA"/>
</dbReference>
<gene>
    <name evidence="3" type="ORF">SLEP1_g54127</name>
</gene>
<name>A0AAV5MBQ3_9ROSI</name>
<evidence type="ECO:0000259" key="2">
    <source>
        <dbReference type="Pfam" id="PF13968"/>
    </source>
</evidence>
<keyword evidence="1" id="KW-1133">Transmembrane helix</keyword>
<dbReference type="Pfam" id="PF04578">
    <property type="entry name" value="DUF594"/>
    <property type="match status" value="1"/>
</dbReference>
<organism evidence="3 4">
    <name type="scientific">Rubroshorea leprosula</name>
    <dbReference type="NCBI Taxonomy" id="152421"/>
    <lineage>
        <taxon>Eukaryota</taxon>
        <taxon>Viridiplantae</taxon>
        <taxon>Streptophyta</taxon>
        <taxon>Embryophyta</taxon>
        <taxon>Tracheophyta</taxon>
        <taxon>Spermatophyta</taxon>
        <taxon>Magnoliopsida</taxon>
        <taxon>eudicotyledons</taxon>
        <taxon>Gunneridae</taxon>
        <taxon>Pentapetalae</taxon>
        <taxon>rosids</taxon>
        <taxon>malvids</taxon>
        <taxon>Malvales</taxon>
        <taxon>Dipterocarpaceae</taxon>
        <taxon>Rubroshorea</taxon>
    </lineage>
</organism>
<proteinExistence type="predicted"/>
<evidence type="ECO:0000256" key="1">
    <source>
        <dbReference type="SAM" id="Phobius"/>
    </source>
</evidence>
<dbReference type="InterPro" id="IPR025315">
    <property type="entry name" value="DUF4220"/>
</dbReference>